<evidence type="ECO:0008006" key="4">
    <source>
        <dbReference type="Google" id="ProtNLM"/>
    </source>
</evidence>
<sequence>MEVAKFDEELHKIQQNIHKRLFKKIDYNGATEELLELAGALRREGNAPHAAICCMSAAHCQRALESPLKAANLEVQAGELLWREEAKKINSEDDKTFRELLPEAINCYLCAISVYMQHEKFGLASSLYAEMGQHLYDIGETCDAAIYLEKAAQLVETQSPFLSESLIRKSIQSRIEAGDYSAASDSLHWLMTILQRRSARSSSQGAVADVIEDQAGVAQAMLSDCIIQIILENYTEARSSLETLHQHAAANLPSGEIHTTLSPLIAAFIDACQSRSRRDACYLQEEISELVEPSHSDLMLRCIPRC</sequence>
<dbReference type="GO" id="GO:0099518">
    <property type="term" value="P:vesicle cytoskeletal trafficking"/>
    <property type="evidence" value="ECO:0007669"/>
    <property type="project" value="TreeGrafter"/>
</dbReference>
<dbReference type="InterPro" id="IPR039494">
    <property type="entry name" value="F8A"/>
</dbReference>
<dbReference type="SUPFAM" id="SSF48452">
    <property type="entry name" value="TPR-like"/>
    <property type="match status" value="1"/>
</dbReference>
<dbReference type="STRING" id="905079.L1J443"/>
<dbReference type="EMBL" id="JH993014">
    <property type="protein sequence ID" value="EKX42855.1"/>
    <property type="molecule type" value="Genomic_DNA"/>
</dbReference>
<dbReference type="GeneID" id="17299533"/>
<evidence type="ECO:0000313" key="1">
    <source>
        <dbReference type="EMBL" id="EKX42855.1"/>
    </source>
</evidence>
<dbReference type="Proteomes" id="UP000011087">
    <property type="component" value="Unassembled WGS sequence"/>
</dbReference>
<dbReference type="EnsemblProtists" id="EKX42855">
    <property type="protein sequence ID" value="EKX42855"/>
    <property type="gene ID" value="GUITHDRAFT_153459"/>
</dbReference>
<accession>L1J443</accession>
<dbReference type="PANTHER" id="PTHR16797:SF4">
    <property type="entry name" value="40-KDA HUNTINGTIN-ASSOCIATED PROTEIN"/>
    <property type="match status" value="1"/>
</dbReference>
<dbReference type="PaxDb" id="55529-EKX42855"/>
<dbReference type="Gene3D" id="1.25.40.10">
    <property type="entry name" value="Tetratricopeptide repeat domain"/>
    <property type="match status" value="1"/>
</dbReference>
<reference evidence="3" key="2">
    <citation type="submission" date="2012-11" db="EMBL/GenBank/DDBJ databases">
        <authorList>
            <person name="Kuo A."/>
            <person name="Curtis B.A."/>
            <person name="Tanifuji G."/>
            <person name="Burki F."/>
            <person name="Gruber A."/>
            <person name="Irimia M."/>
            <person name="Maruyama S."/>
            <person name="Arias M.C."/>
            <person name="Ball S.G."/>
            <person name="Gile G.H."/>
            <person name="Hirakawa Y."/>
            <person name="Hopkins J.F."/>
            <person name="Rensing S.A."/>
            <person name="Schmutz J."/>
            <person name="Symeonidi A."/>
            <person name="Elias M."/>
            <person name="Eveleigh R.J."/>
            <person name="Herman E.K."/>
            <person name="Klute M.J."/>
            <person name="Nakayama T."/>
            <person name="Obornik M."/>
            <person name="Reyes-Prieto A."/>
            <person name="Armbrust E.V."/>
            <person name="Aves S.J."/>
            <person name="Beiko R.G."/>
            <person name="Coutinho P."/>
            <person name="Dacks J.B."/>
            <person name="Durnford D.G."/>
            <person name="Fast N.M."/>
            <person name="Green B.R."/>
            <person name="Grisdale C."/>
            <person name="Hempe F."/>
            <person name="Henrissat B."/>
            <person name="Hoppner M.P."/>
            <person name="Ishida K.-I."/>
            <person name="Kim E."/>
            <person name="Koreny L."/>
            <person name="Kroth P.G."/>
            <person name="Liu Y."/>
            <person name="Malik S.-B."/>
            <person name="Maier U.G."/>
            <person name="McRose D."/>
            <person name="Mock T."/>
            <person name="Neilson J.A."/>
            <person name="Onodera N.T."/>
            <person name="Poole A.M."/>
            <person name="Pritham E.J."/>
            <person name="Richards T.A."/>
            <person name="Rocap G."/>
            <person name="Roy S.W."/>
            <person name="Sarai C."/>
            <person name="Schaack S."/>
            <person name="Shirato S."/>
            <person name="Slamovits C.H."/>
            <person name="Spencer D.F."/>
            <person name="Suzuki S."/>
            <person name="Worden A.Z."/>
            <person name="Zauner S."/>
            <person name="Barry K."/>
            <person name="Bell C."/>
            <person name="Bharti A.K."/>
            <person name="Crow J.A."/>
            <person name="Grimwood J."/>
            <person name="Kramer R."/>
            <person name="Lindquist E."/>
            <person name="Lucas S."/>
            <person name="Salamov A."/>
            <person name="McFadden G.I."/>
            <person name="Lane C.E."/>
            <person name="Keeling P.J."/>
            <person name="Gray M.W."/>
            <person name="Grigoriev I.V."/>
            <person name="Archibald J.M."/>
        </authorList>
    </citation>
    <scope>NUCLEOTIDE SEQUENCE</scope>
    <source>
        <strain evidence="3">CCMP2712</strain>
    </source>
</reference>
<evidence type="ECO:0000313" key="3">
    <source>
        <dbReference type="Proteomes" id="UP000011087"/>
    </source>
</evidence>
<dbReference type="InterPro" id="IPR011990">
    <property type="entry name" value="TPR-like_helical_dom_sf"/>
</dbReference>
<dbReference type="HOGENOM" id="CLU_910438_0_0_1"/>
<keyword evidence="3" id="KW-1185">Reference proteome</keyword>
<dbReference type="GO" id="GO:0005769">
    <property type="term" value="C:early endosome"/>
    <property type="evidence" value="ECO:0007669"/>
    <property type="project" value="TreeGrafter"/>
</dbReference>
<name>L1J443_GUITC</name>
<reference evidence="1 3" key="1">
    <citation type="journal article" date="2012" name="Nature">
        <title>Algal genomes reveal evolutionary mosaicism and the fate of nucleomorphs.</title>
        <authorList>
            <consortium name="DOE Joint Genome Institute"/>
            <person name="Curtis B.A."/>
            <person name="Tanifuji G."/>
            <person name="Burki F."/>
            <person name="Gruber A."/>
            <person name="Irimia M."/>
            <person name="Maruyama S."/>
            <person name="Arias M.C."/>
            <person name="Ball S.G."/>
            <person name="Gile G.H."/>
            <person name="Hirakawa Y."/>
            <person name="Hopkins J.F."/>
            <person name="Kuo A."/>
            <person name="Rensing S.A."/>
            <person name="Schmutz J."/>
            <person name="Symeonidi A."/>
            <person name="Elias M."/>
            <person name="Eveleigh R.J."/>
            <person name="Herman E.K."/>
            <person name="Klute M.J."/>
            <person name="Nakayama T."/>
            <person name="Obornik M."/>
            <person name="Reyes-Prieto A."/>
            <person name="Armbrust E.V."/>
            <person name="Aves S.J."/>
            <person name="Beiko R.G."/>
            <person name="Coutinho P."/>
            <person name="Dacks J.B."/>
            <person name="Durnford D.G."/>
            <person name="Fast N.M."/>
            <person name="Green B.R."/>
            <person name="Grisdale C.J."/>
            <person name="Hempel F."/>
            <person name="Henrissat B."/>
            <person name="Hoppner M.P."/>
            <person name="Ishida K."/>
            <person name="Kim E."/>
            <person name="Koreny L."/>
            <person name="Kroth P.G."/>
            <person name="Liu Y."/>
            <person name="Malik S.B."/>
            <person name="Maier U.G."/>
            <person name="McRose D."/>
            <person name="Mock T."/>
            <person name="Neilson J.A."/>
            <person name="Onodera N.T."/>
            <person name="Poole A.M."/>
            <person name="Pritham E.J."/>
            <person name="Richards T.A."/>
            <person name="Rocap G."/>
            <person name="Roy S.W."/>
            <person name="Sarai C."/>
            <person name="Schaack S."/>
            <person name="Shirato S."/>
            <person name="Slamovits C.H."/>
            <person name="Spencer D.F."/>
            <person name="Suzuki S."/>
            <person name="Worden A.Z."/>
            <person name="Zauner S."/>
            <person name="Barry K."/>
            <person name="Bell C."/>
            <person name="Bharti A.K."/>
            <person name="Crow J.A."/>
            <person name="Grimwood J."/>
            <person name="Kramer R."/>
            <person name="Lindquist E."/>
            <person name="Lucas S."/>
            <person name="Salamov A."/>
            <person name="McFadden G.I."/>
            <person name="Lane C.E."/>
            <person name="Keeling P.J."/>
            <person name="Gray M.W."/>
            <person name="Grigoriev I.V."/>
            <person name="Archibald J.M."/>
        </authorList>
    </citation>
    <scope>NUCLEOTIDE SEQUENCE</scope>
    <source>
        <strain evidence="1 3">CCMP2712</strain>
    </source>
</reference>
<dbReference type="AlphaFoldDB" id="L1J443"/>
<reference evidence="2" key="3">
    <citation type="submission" date="2016-03" db="UniProtKB">
        <authorList>
            <consortium name="EnsemblProtists"/>
        </authorList>
    </citation>
    <scope>IDENTIFICATION</scope>
</reference>
<proteinExistence type="predicted"/>
<organism evidence="1">
    <name type="scientific">Guillardia theta (strain CCMP2712)</name>
    <name type="common">Cryptophyte</name>
    <dbReference type="NCBI Taxonomy" id="905079"/>
    <lineage>
        <taxon>Eukaryota</taxon>
        <taxon>Cryptophyceae</taxon>
        <taxon>Pyrenomonadales</taxon>
        <taxon>Geminigeraceae</taxon>
        <taxon>Guillardia</taxon>
    </lineage>
</organism>
<gene>
    <name evidence="1" type="ORF">GUITHDRAFT_153459</name>
</gene>
<protein>
    <recommendedName>
        <fullName evidence="4">MalT-like TPR region domain-containing protein</fullName>
    </recommendedName>
</protein>
<dbReference type="OMA" id="RCEQAIK"/>
<evidence type="ECO:0000313" key="2">
    <source>
        <dbReference type="EnsemblProtists" id="EKX42855"/>
    </source>
</evidence>
<dbReference type="PANTHER" id="PTHR16797">
    <property type="entry name" value="FACTOR VIII-ASSOCIATED GENE 1"/>
    <property type="match status" value="1"/>
</dbReference>
<dbReference type="RefSeq" id="XP_005829835.1">
    <property type="nucleotide sequence ID" value="XM_005829778.1"/>
</dbReference>
<dbReference type="KEGG" id="gtt:GUITHDRAFT_153459"/>